<sequence>MPWVEITTREPLSDDVRANLARSISDTMEIIEFGRPTEKARKMDWVWFHVLAADRWAIGGRLDDTYLQGRKMAFARIIAPEGFMNSELKARALSEVAKNIREALAVGPDDDATGIWVVCTEERELHWLVGHRTTPLREIVDMMDGDVSQQRRDEMQALFDGQAKLKAEFGIPR</sequence>
<accession>A0A6J5DE25</accession>
<evidence type="ECO:0000313" key="1">
    <source>
        <dbReference type="EMBL" id="CAB3751667.1"/>
    </source>
</evidence>
<dbReference type="EMBL" id="CADIKF010000007">
    <property type="protein sequence ID" value="CAB3751667.1"/>
    <property type="molecule type" value="Genomic_DNA"/>
</dbReference>
<dbReference type="AlphaFoldDB" id="A0A6J5DE25"/>
<proteinExistence type="predicted"/>
<organism evidence="1 2">
    <name type="scientific">Paraburkholderia solisilvae</name>
    <dbReference type="NCBI Taxonomy" id="624376"/>
    <lineage>
        <taxon>Bacteria</taxon>
        <taxon>Pseudomonadati</taxon>
        <taxon>Pseudomonadota</taxon>
        <taxon>Betaproteobacteria</taxon>
        <taxon>Burkholderiales</taxon>
        <taxon>Burkholderiaceae</taxon>
        <taxon>Paraburkholderia</taxon>
    </lineage>
</organism>
<name>A0A6J5DE25_9BURK</name>
<protein>
    <recommendedName>
        <fullName evidence="3">Tautomerase cis-CaaD-like domain-containing protein</fullName>
    </recommendedName>
</protein>
<dbReference type="Gene3D" id="3.30.429.10">
    <property type="entry name" value="Macrophage Migration Inhibitory Factor"/>
    <property type="match status" value="1"/>
</dbReference>
<keyword evidence="2" id="KW-1185">Reference proteome</keyword>
<evidence type="ECO:0000313" key="2">
    <source>
        <dbReference type="Proteomes" id="UP000494329"/>
    </source>
</evidence>
<dbReference type="Proteomes" id="UP000494329">
    <property type="component" value="Unassembled WGS sequence"/>
</dbReference>
<dbReference type="RefSeq" id="WP_175110096.1">
    <property type="nucleotide sequence ID" value="NZ_CADIKF010000007.1"/>
</dbReference>
<reference evidence="1 2" key="1">
    <citation type="submission" date="2020-04" db="EMBL/GenBank/DDBJ databases">
        <authorList>
            <person name="De Canck E."/>
        </authorList>
    </citation>
    <scope>NUCLEOTIDE SEQUENCE [LARGE SCALE GENOMIC DNA]</scope>
    <source>
        <strain evidence="1 2">LMG 29739</strain>
    </source>
</reference>
<dbReference type="InterPro" id="IPR014347">
    <property type="entry name" value="Tautomerase/MIF_sf"/>
</dbReference>
<gene>
    <name evidence="1" type="ORF">LMG29739_01352</name>
</gene>
<evidence type="ECO:0008006" key="3">
    <source>
        <dbReference type="Google" id="ProtNLM"/>
    </source>
</evidence>